<proteinExistence type="predicted"/>
<accession>A0ABW8Q011</accession>
<dbReference type="EMBL" id="JBANFI010000036">
    <property type="protein sequence ID" value="MFK7161894.1"/>
    <property type="molecule type" value="Genomic_DNA"/>
</dbReference>
<organism evidence="1 2">
    <name type="scientific">Marinospirillum alkalitolerans</name>
    <dbReference type="NCBI Taxonomy" id="3123374"/>
    <lineage>
        <taxon>Bacteria</taxon>
        <taxon>Pseudomonadati</taxon>
        <taxon>Pseudomonadota</taxon>
        <taxon>Gammaproteobacteria</taxon>
        <taxon>Oceanospirillales</taxon>
        <taxon>Oceanospirillaceae</taxon>
        <taxon>Marinospirillum</taxon>
    </lineage>
</organism>
<sequence>AHANESDGRFCVKLSAAKTQNRTSIRVACSALLLQETAKKKAKRCQLAENGQLRLKPHHSILAHYF</sequence>
<keyword evidence="2" id="KW-1185">Reference proteome</keyword>
<dbReference type="Proteomes" id="UP001621714">
    <property type="component" value="Unassembled WGS sequence"/>
</dbReference>
<evidence type="ECO:0000313" key="2">
    <source>
        <dbReference type="Proteomes" id="UP001621714"/>
    </source>
</evidence>
<reference evidence="1 2" key="1">
    <citation type="submission" date="2024-02" db="EMBL/GenBank/DDBJ databases">
        <title>Marinospirillum sp. MEB 164 isolated from Lonar lake sediment.</title>
        <authorList>
            <person name="Joshi A."/>
            <person name="Thite S."/>
        </authorList>
    </citation>
    <scope>NUCLEOTIDE SEQUENCE [LARGE SCALE GENOMIC DNA]</scope>
    <source>
        <strain evidence="1 2">MEB164</strain>
    </source>
</reference>
<protein>
    <submittedName>
        <fullName evidence="1">Uncharacterized protein</fullName>
    </submittedName>
</protein>
<gene>
    <name evidence="1" type="ORF">V6U78_12705</name>
</gene>
<name>A0ABW8Q011_9GAMM</name>
<comment type="caution">
    <text evidence="1">The sequence shown here is derived from an EMBL/GenBank/DDBJ whole genome shotgun (WGS) entry which is preliminary data.</text>
</comment>
<evidence type="ECO:0000313" key="1">
    <source>
        <dbReference type="EMBL" id="MFK7161894.1"/>
    </source>
</evidence>
<feature type="non-terminal residue" evidence="1">
    <location>
        <position position="1"/>
    </location>
</feature>
<dbReference type="RefSeq" id="WP_405341590.1">
    <property type="nucleotide sequence ID" value="NZ_JBANFI010000036.1"/>
</dbReference>